<keyword evidence="1" id="KW-1133">Transmembrane helix</keyword>
<keyword evidence="1" id="KW-0812">Transmembrane</keyword>
<feature type="transmembrane region" description="Helical" evidence="1">
    <location>
        <begin position="65"/>
        <end position="83"/>
    </location>
</feature>
<dbReference type="Ensembl" id="ENSOMET00000032328.1">
    <property type="protein sequence ID" value="ENSOMEP00000011425.1"/>
    <property type="gene ID" value="ENSOMEG00000012726.1"/>
</dbReference>
<organism evidence="3 4">
    <name type="scientific">Oryzias melastigma</name>
    <name type="common">Marine medaka</name>
    <dbReference type="NCBI Taxonomy" id="30732"/>
    <lineage>
        <taxon>Eukaryota</taxon>
        <taxon>Metazoa</taxon>
        <taxon>Chordata</taxon>
        <taxon>Craniata</taxon>
        <taxon>Vertebrata</taxon>
        <taxon>Euteleostomi</taxon>
        <taxon>Actinopterygii</taxon>
        <taxon>Neopterygii</taxon>
        <taxon>Teleostei</taxon>
        <taxon>Neoteleostei</taxon>
        <taxon>Acanthomorphata</taxon>
        <taxon>Ovalentaria</taxon>
        <taxon>Atherinomorphae</taxon>
        <taxon>Beloniformes</taxon>
        <taxon>Adrianichthyidae</taxon>
        <taxon>Oryziinae</taxon>
        <taxon>Oryzias</taxon>
    </lineage>
</organism>
<name>A0A3B3C0S0_ORYME</name>
<keyword evidence="4" id="KW-1185">Reference proteome</keyword>
<protein>
    <recommendedName>
        <fullName evidence="5">Secreted protein</fullName>
    </recommendedName>
</protein>
<reference evidence="3" key="1">
    <citation type="submission" date="2025-08" db="UniProtKB">
        <authorList>
            <consortium name="Ensembl"/>
        </authorList>
    </citation>
    <scope>IDENTIFICATION</scope>
</reference>
<dbReference type="AlphaFoldDB" id="A0A3B3C0S0"/>
<dbReference type="PaxDb" id="30732-ENSOMEP00000011425"/>
<dbReference type="Proteomes" id="UP000261560">
    <property type="component" value="Unplaced"/>
</dbReference>
<evidence type="ECO:0000313" key="3">
    <source>
        <dbReference type="Ensembl" id="ENSOMEP00000011425.1"/>
    </source>
</evidence>
<keyword evidence="1" id="KW-0472">Membrane</keyword>
<evidence type="ECO:0000256" key="1">
    <source>
        <dbReference type="SAM" id="Phobius"/>
    </source>
</evidence>
<evidence type="ECO:0000256" key="2">
    <source>
        <dbReference type="SAM" id="SignalP"/>
    </source>
</evidence>
<evidence type="ECO:0008006" key="5">
    <source>
        <dbReference type="Google" id="ProtNLM"/>
    </source>
</evidence>
<keyword evidence="2" id="KW-0732">Signal</keyword>
<reference evidence="3" key="2">
    <citation type="submission" date="2025-09" db="UniProtKB">
        <authorList>
            <consortium name="Ensembl"/>
        </authorList>
    </citation>
    <scope>IDENTIFICATION</scope>
</reference>
<sequence length="112" mass="12745">MCVDMCVVYMFSLCMHVVSWCTCAPAPPLDWTQLLANGTSSSDHYLRGTCSSIHRQFVSFSGAVLWPYFSLCFCSYLVTRLCLRFFIPRAKLGLTLPSTYFSALFVSRQKKM</sequence>
<feature type="signal peptide" evidence="2">
    <location>
        <begin position="1"/>
        <end position="20"/>
    </location>
</feature>
<proteinExistence type="predicted"/>
<accession>A0A3B3C0S0</accession>
<feature type="chain" id="PRO_5017368789" description="Secreted protein" evidence="2">
    <location>
        <begin position="21"/>
        <end position="112"/>
    </location>
</feature>
<evidence type="ECO:0000313" key="4">
    <source>
        <dbReference type="Proteomes" id="UP000261560"/>
    </source>
</evidence>